<proteinExistence type="predicted"/>
<organism evidence="1">
    <name type="scientific">hydrothermal vent metagenome</name>
    <dbReference type="NCBI Taxonomy" id="652676"/>
    <lineage>
        <taxon>unclassified sequences</taxon>
        <taxon>metagenomes</taxon>
        <taxon>ecological metagenomes</taxon>
    </lineage>
</organism>
<dbReference type="EMBL" id="UOEX01000223">
    <property type="protein sequence ID" value="VAW37774.1"/>
    <property type="molecule type" value="Genomic_DNA"/>
</dbReference>
<name>A0A3B0W2H4_9ZZZZ</name>
<sequence length="110" mass="12580">MNPIEMSREVMAAISYTYDLESYSPSELRSLFDDWLSEIESLVIRFVNSQRQVDPDTIAVHLNLKRSTIIFILGKLVREGRISMHATGTKPDSITKIAGKGKIQKLRRKK</sequence>
<protein>
    <submittedName>
        <fullName evidence="1">Uncharacterized protein</fullName>
    </submittedName>
</protein>
<dbReference type="SUPFAM" id="SSF46785">
    <property type="entry name" value="Winged helix' DNA-binding domain"/>
    <property type="match status" value="1"/>
</dbReference>
<dbReference type="InterPro" id="IPR036390">
    <property type="entry name" value="WH_DNA-bd_sf"/>
</dbReference>
<reference evidence="1" key="1">
    <citation type="submission" date="2018-06" db="EMBL/GenBank/DDBJ databases">
        <authorList>
            <person name="Zhirakovskaya E."/>
        </authorList>
    </citation>
    <scope>NUCLEOTIDE SEQUENCE</scope>
</reference>
<evidence type="ECO:0000313" key="1">
    <source>
        <dbReference type="EMBL" id="VAW37774.1"/>
    </source>
</evidence>
<dbReference type="AlphaFoldDB" id="A0A3B0W2H4"/>
<accession>A0A3B0W2H4</accession>
<gene>
    <name evidence="1" type="ORF">MNBD_DELTA03-816</name>
</gene>